<evidence type="ECO:0000259" key="6">
    <source>
        <dbReference type="PROSITE" id="PS50089"/>
    </source>
</evidence>
<keyword evidence="1" id="KW-0479">Metal-binding</keyword>
<dbReference type="HOGENOM" id="CLU_649102_0_0_1"/>
<sequence>MAASGTDATAAVVVCGVCLGNHVDNLNVYACGHVVCSECLSTLKKQPRFQKICPYCRAPYQTPPYKLFADLAIATASSNLLQETRQRVLRTINGLGVASTPEELRQAYAATQRHRAVIRNFASGTEDENLRLWVLAITDALDSLEDRLHYSLQNQDLGEKVRRLKREAAAQAQKHEAETLKIKAKLLSQESELQRSTHLTAKYKQKLDSATAQAAEAQKSFFTMASLNTELETKLTQVEQERRNFHAQLAEHKVKEAKQKAQIGQLKQQKAELEKQIEQMKQLSKSTGKQRQSPDLDESQGIIDLSTLSSSPPMLRSHSGQARKRPRAPDENQYQRNAEFTLLPPPKSRAAGPSRVPNERLQMVTRDKRVVEVVVKGNNNPSNSRSIVPLSPQKKKDNAGVQLQLGDSGLLLVPMKKRKLRAV</sequence>
<proteinExistence type="predicted"/>
<dbReference type="OrthoDB" id="3190092at2759"/>
<dbReference type="SUPFAM" id="SSF57850">
    <property type="entry name" value="RING/U-box"/>
    <property type="match status" value="1"/>
</dbReference>
<reference evidence="7 8" key="1">
    <citation type="journal article" date="2011" name="PLoS Pathog.">
        <title>Endophytic Life Strategies Decoded by Genome and Transcriptome Analyses of the Mutualistic Root Symbiont Piriformospora indica.</title>
        <authorList>
            <person name="Zuccaro A."/>
            <person name="Lahrmann U."/>
            <person name="Guldener U."/>
            <person name="Langen G."/>
            <person name="Pfiffi S."/>
            <person name="Biedenkopf D."/>
            <person name="Wong P."/>
            <person name="Samans B."/>
            <person name="Grimm C."/>
            <person name="Basiewicz M."/>
            <person name="Murat C."/>
            <person name="Martin F."/>
            <person name="Kogel K.H."/>
        </authorList>
    </citation>
    <scope>NUCLEOTIDE SEQUENCE [LARGE SCALE GENOMIC DNA]</scope>
    <source>
        <strain evidence="7 8">DSM 11827</strain>
    </source>
</reference>
<dbReference type="InterPro" id="IPR001841">
    <property type="entry name" value="Znf_RING"/>
</dbReference>
<dbReference type="Gene3D" id="3.30.40.10">
    <property type="entry name" value="Zinc/RING finger domain, C3HC4 (zinc finger)"/>
    <property type="match status" value="1"/>
</dbReference>
<dbReference type="PROSITE" id="PS50089">
    <property type="entry name" value="ZF_RING_2"/>
    <property type="match status" value="1"/>
</dbReference>
<dbReference type="Pfam" id="PF13920">
    <property type="entry name" value="zf-C3HC4_3"/>
    <property type="match status" value="1"/>
</dbReference>
<feature type="region of interest" description="Disordered" evidence="5">
    <location>
        <begin position="279"/>
        <end position="355"/>
    </location>
</feature>
<dbReference type="EMBL" id="CAFZ01000090">
    <property type="protein sequence ID" value="CCA70673.1"/>
    <property type="molecule type" value="Genomic_DNA"/>
</dbReference>
<evidence type="ECO:0000256" key="3">
    <source>
        <dbReference type="ARBA" id="ARBA00022833"/>
    </source>
</evidence>
<evidence type="ECO:0000256" key="1">
    <source>
        <dbReference type="ARBA" id="ARBA00022723"/>
    </source>
</evidence>
<protein>
    <recommendedName>
        <fullName evidence="6">RING-type domain-containing protein</fullName>
    </recommendedName>
</protein>
<dbReference type="SMART" id="SM00184">
    <property type="entry name" value="RING"/>
    <property type="match status" value="1"/>
</dbReference>
<dbReference type="AlphaFoldDB" id="G4TH91"/>
<evidence type="ECO:0000313" key="8">
    <source>
        <dbReference type="Proteomes" id="UP000007148"/>
    </source>
</evidence>
<feature type="domain" description="RING-type" evidence="6">
    <location>
        <begin position="15"/>
        <end position="57"/>
    </location>
</feature>
<evidence type="ECO:0000256" key="4">
    <source>
        <dbReference type="PROSITE-ProRule" id="PRU00175"/>
    </source>
</evidence>
<dbReference type="OMA" id="DENQYQR"/>
<keyword evidence="2 4" id="KW-0863">Zinc-finger</keyword>
<dbReference type="PROSITE" id="PS00518">
    <property type="entry name" value="ZF_RING_1"/>
    <property type="match status" value="1"/>
</dbReference>
<dbReference type="InterPro" id="IPR017907">
    <property type="entry name" value="Znf_RING_CS"/>
</dbReference>
<dbReference type="InParanoid" id="G4TH91"/>
<gene>
    <name evidence="7" type="ORF">PIIN_04608</name>
</gene>
<keyword evidence="8" id="KW-1185">Reference proteome</keyword>
<evidence type="ECO:0000313" key="7">
    <source>
        <dbReference type="EMBL" id="CCA70673.1"/>
    </source>
</evidence>
<comment type="caution">
    <text evidence="7">The sequence shown here is derived from an EMBL/GenBank/DDBJ whole genome shotgun (WGS) entry which is preliminary data.</text>
</comment>
<name>G4TH91_SERID</name>
<dbReference type="GO" id="GO:0008270">
    <property type="term" value="F:zinc ion binding"/>
    <property type="evidence" value="ECO:0007669"/>
    <property type="project" value="UniProtKB-KW"/>
</dbReference>
<accession>G4TH91</accession>
<keyword evidence="3" id="KW-0862">Zinc</keyword>
<organism evidence="7 8">
    <name type="scientific">Serendipita indica (strain DSM 11827)</name>
    <name type="common">Root endophyte fungus</name>
    <name type="synonym">Piriformospora indica</name>
    <dbReference type="NCBI Taxonomy" id="1109443"/>
    <lineage>
        <taxon>Eukaryota</taxon>
        <taxon>Fungi</taxon>
        <taxon>Dikarya</taxon>
        <taxon>Basidiomycota</taxon>
        <taxon>Agaricomycotina</taxon>
        <taxon>Agaricomycetes</taxon>
        <taxon>Sebacinales</taxon>
        <taxon>Serendipitaceae</taxon>
        <taxon>Serendipita</taxon>
    </lineage>
</organism>
<evidence type="ECO:0000256" key="5">
    <source>
        <dbReference type="SAM" id="MobiDB-lite"/>
    </source>
</evidence>
<dbReference type="Proteomes" id="UP000007148">
    <property type="component" value="Unassembled WGS sequence"/>
</dbReference>
<evidence type="ECO:0000256" key="2">
    <source>
        <dbReference type="ARBA" id="ARBA00022771"/>
    </source>
</evidence>
<dbReference type="InterPro" id="IPR013083">
    <property type="entry name" value="Znf_RING/FYVE/PHD"/>
</dbReference>
<feature type="compositionally biased region" description="Polar residues" evidence="5">
    <location>
        <begin position="281"/>
        <end position="293"/>
    </location>
</feature>